<evidence type="ECO:0000313" key="2">
    <source>
        <dbReference type="Proteomes" id="UP000233417"/>
    </source>
</evidence>
<name>A0A2N2F2S1_9BACT</name>
<protein>
    <submittedName>
        <fullName evidence="1">Uncharacterized protein</fullName>
    </submittedName>
</protein>
<dbReference type="EMBL" id="PHAO01000001">
    <property type="protein sequence ID" value="PKN02515.1"/>
    <property type="molecule type" value="Genomic_DNA"/>
</dbReference>
<comment type="caution">
    <text evidence="1">The sequence shown here is derived from an EMBL/GenBank/DDBJ whole genome shotgun (WGS) entry which is preliminary data.</text>
</comment>
<dbReference type="Proteomes" id="UP000233417">
    <property type="component" value="Unassembled WGS sequence"/>
</dbReference>
<sequence length="220" mass="25355">MEANARARTIASTQDHLEVREIVDDLVITKSGSVAMVVQTSAINFDLLAEYEQDSKIYAFAGLLNSLNFHIQILIRTKRIDISNYVDYLKNQENESMSEGLRRQLNIYTEFIQNLIVQNDVLDKTFLIVIPFNPAGDIPGSGIFKSKQTREEIEKALQMRQEQLLEKAKIFLYPKRDHILKQLGRMGLFGHQLTNKELITEFYTIYNPDEELVGEDNVQQ</sequence>
<evidence type="ECO:0000313" key="1">
    <source>
        <dbReference type="EMBL" id="PKN02515.1"/>
    </source>
</evidence>
<proteinExistence type="predicted"/>
<accession>A0A2N2F2S1</accession>
<reference evidence="1 2" key="1">
    <citation type="journal article" date="2017" name="ISME J.">
        <title>Potential for microbial H2 and metal transformations associated with novel bacteria and archaea in deep terrestrial subsurface sediments.</title>
        <authorList>
            <person name="Hernsdorf A.W."/>
            <person name="Amano Y."/>
            <person name="Miyakawa K."/>
            <person name="Ise K."/>
            <person name="Suzuki Y."/>
            <person name="Anantharaman K."/>
            <person name="Probst A."/>
            <person name="Burstein D."/>
            <person name="Thomas B.C."/>
            <person name="Banfield J.F."/>
        </authorList>
    </citation>
    <scope>NUCLEOTIDE SEQUENCE [LARGE SCALE GENOMIC DNA]</scope>
    <source>
        <strain evidence="1">HGW-Dojkabacteria-1</strain>
    </source>
</reference>
<dbReference type="AlphaFoldDB" id="A0A2N2F2S1"/>
<gene>
    <name evidence="1" type="ORF">CVU76_00530</name>
</gene>
<organism evidence="1 2">
    <name type="scientific">Candidatus Dojkabacteria bacterium HGW-Dojkabacteria-1</name>
    <dbReference type="NCBI Taxonomy" id="2013761"/>
    <lineage>
        <taxon>Bacteria</taxon>
        <taxon>Candidatus Dojkabacteria</taxon>
    </lineage>
</organism>